<keyword evidence="2" id="KW-1185">Reference proteome</keyword>
<dbReference type="AlphaFoldDB" id="A0A1M5DBS0"/>
<evidence type="ECO:0000313" key="2">
    <source>
        <dbReference type="Proteomes" id="UP000184287"/>
    </source>
</evidence>
<protein>
    <submittedName>
        <fullName evidence="1">Putative methyltransferase, LIC12133 family</fullName>
    </submittedName>
</protein>
<accession>A0A1M5DBS0</accession>
<gene>
    <name evidence="1" type="ORF">SAMN04488522_103152</name>
</gene>
<dbReference type="Proteomes" id="UP000184287">
    <property type="component" value="Unassembled WGS sequence"/>
</dbReference>
<keyword evidence="1" id="KW-0489">Methyltransferase</keyword>
<proteinExistence type="predicted"/>
<organism evidence="1 2">
    <name type="scientific">Pedobacter caeni</name>
    <dbReference type="NCBI Taxonomy" id="288992"/>
    <lineage>
        <taxon>Bacteria</taxon>
        <taxon>Pseudomonadati</taxon>
        <taxon>Bacteroidota</taxon>
        <taxon>Sphingobacteriia</taxon>
        <taxon>Sphingobacteriales</taxon>
        <taxon>Sphingobacteriaceae</taxon>
        <taxon>Pedobacter</taxon>
    </lineage>
</organism>
<reference evidence="2" key="1">
    <citation type="submission" date="2016-11" db="EMBL/GenBank/DDBJ databases">
        <authorList>
            <person name="Varghese N."/>
            <person name="Submissions S."/>
        </authorList>
    </citation>
    <scope>NUCLEOTIDE SEQUENCE [LARGE SCALE GENOMIC DNA]</scope>
    <source>
        <strain evidence="2">DSM 16990</strain>
    </source>
</reference>
<name>A0A1M5DBS0_9SPHI</name>
<evidence type="ECO:0000313" key="1">
    <source>
        <dbReference type="EMBL" id="SHF64142.1"/>
    </source>
</evidence>
<dbReference type="NCBIfam" id="TIGR04325">
    <property type="entry name" value="MTase_LIC12133"/>
    <property type="match status" value="1"/>
</dbReference>
<dbReference type="GO" id="GO:0032259">
    <property type="term" value="P:methylation"/>
    <property type="evidence" value="ECO:0007669"/>
    <property type="project" value="UniProtKB-KW"/>
</dbReference>
<dbReference type="STRING" id="288992.SAMN04488522_103152"/>
<dbReference type="EMBL" id="FQUQ01000003">
    <property type="protein sequence ID" value="SHF64142.1"/>
    <property type="molecule type" value="Genomic_DNA"/>
</dbReference>
<dbReference type="InterPro" id="IPR027612">
    <property type="entry name" value="Put_MTase_LIC12133"/>
</dbReference>
<keyword evidence="1" id="KW-0808">Transferase</keyword>
<dbReference type="GO" id="GO:0008168">
    <property type="term" value="F:methyltransferase activity"/>
    <property type="evidence" value="ECO:0007669"/>
    <property type="project" value="UniProtKB-KW"/>
</dbReference>
<sequence length="276" mass="32068">MTKSGKLIRRMFKNLFKKHQKNQYGWFGNYSSWAELSRETDGYDADVILERTKNAILKVKNGEAVYERDSVVFDKKEYPFPLITFLLHSATLNKKPLHVIDFGGSLGSTYYQVKEFLTPEICGSWNVVEQSHYVECGKSHFEDGVLKFYESMDACLKEKTVDLVILSGSVQYLEKPHDFLQKLAEYNFQFLLFDRTAFHYGEKDRLTLQKVPPEIYPASYPSWFFNQTNFLSHFSSQYQMVAEFASYVKGEENTLIDGIQSGYDKGFYLINLSKHA</sequence>